<proteinExistence type="inferred from homology"/>
<name>A0A8B8MXE8_9MYRT</name>
<dbReference type="InterPro" id="IPR013763">
    <property type="entry name" value="Cyclin-like_dom"/>
</dbReference>
<dbReference type="PANTHER" id="PTHR10177">
    <property type="entry name" value="CYCLINS"/>
    <property type="match status" value="1"/>
</dbReference>
<gene>
    <name evidence="8" type="primary">LOC115728618</name>
</gene>
<sequence length="299" mass="33135">MEFDLENPLTNFDDGFPDKTFLFLVELDHMPSEKYLAGLRSVGCSDDLSVRRGIISSISQLSGNLDPTLSYLAINYVDRFLSSHKLQKPKPWVSRLLAVSCVALAAKMLKTEISLADVQSDGGGGFIFDAHSIQSMELLVLGALQWRTRSITPFCFISFFVSLFKLRDPPLRQAFKARASEIILKAQNDIKLLEFKPSITAASALLCASHELLPLQFASFKSDISSCSYVNKDNLLHCYNAMQQDVAMEGCESALDVHSSSDTPINVLDHHFSCSDSEVTNAAASTVRSQRALKRRKTQ</sequence>
<evidence type="ECO:0000256" key="4">
    <source>
        <dbReference type="RuleBase" id="RU000383"/>
    </source>
</evidence>
<evidence type="ECO:0000256" key="1">
    <source>
        <dbReference type="ARBA" id="ARBA00022618"/>
    </source>
</evidence>
<evidence type="ECO:0000259" key="6">
    <source>
        <dbReference type="SMART" id="SM01332"/>
    </source>
</evidence>
<dbReference type="KEGG" id="rarg:115728618"/>
<dbReference type="InterPro" id="IPR004367">
    <property type="entry name" value="Cyclin_C-dom"/>
</dbReference>
<evidence type="ECO:0000256" key="3">
    <source>
        <dbReference type="ARBA" id="ARBA00023306"/>
    </source>
</evidence>
<evidence type="ECO:0000313" key="8">
    <source>
        <dbReference type="RefSeq" id="XP_030514806.2"/>
    </source>
</evidence>
<dbReference type="GO" id="GO:0051301">
    <property type="term" value="P:cell division"/>
    <property type="evidence" value="ECO:0007669"/>
    <property type="project" value="UniProtKB-KW"/>
</dbReference>
<feature type="domain" description="Cyclin C-terminal" evidence="6">
    <location>
        <begin position="151"/>
        <end position="273"/>
    </location>
</feature>
<feature type="domain" description="Cyclin-like" evidence="5">
    <location>
        <begin position="155"/>
        <end position="244"/>
    </location>
</feature>
<dbReference type="AlphaFoldDB" id="A0A8B8MXE8"/>
<dbReference type="Gene3D" id="1.10.472.10">
    <property type="entry name" value="Cyclin-like"/>
    <property type="match status" value="2"/>
</dbReference>
<reference evidence="8" key="1">
    <citation type="submission" date="2025-08" db="UniProtKB">
        <authorList>
            <consortium name="RefSeq"/>
        </authorList>
    </citation>
    <scope>IDENTIFICATION</scope>
    <source>
        <tissue evidence="8">Leaf</tissue>
    </source>
</reference>
<dbReference type="SMART" id="SM00385">
    <property type="entry name" value="CYCLIN"/>
    <property type="match status" value="2"/>
</dbReference>
<dbReference type="GeneID" id="115728618"/>
<dbReference type="Proteomes" id="UP000827889">
    <property type="component" value="Chromosome 7"/>
</dbReference>
<keyword evidence="1" id="KW-0132">Cell division</keyword>
<evidence type="ECO:0000313" key="7">
    <source>
        <dbReference type="Proteomes" id="UP000827889"/>
    </source>
</evidence>
<dbReference type="InterPro" id="IPR006671">
    <property type="entry name" value="Cyclin_N"/>
</dbReference>
<dbReference type="RefSeq" id="XP_030514806.2">
    <property type="nucleotide sequence ID" value="XM_030658946.2"/>
</dbReference>
<dbReference type="InterPro" id="IPR039361">
    <property type="entry name" value="Cyclin"/>
</dbReference>
<dbReference type="Pfam" id="PF00134">
    <property type="entry name" value="Cyclin_N"/>
    <property type="match status" value="1"/>
</dbReference>
<keyword evidence="7" id="KW-1185">Reference proteome</keyword>
<evidence type="ECO:0000259" key="5">
    <source>
        <dbReference type="SMART" id="SM00385"/>
    </source>
</evidence>
<organism evidence="7 8">
    <name type="scientific">Rhodamnia argentea</name>
    <dbReference type="NCBI Taxonomy" id="178133"/>
    <lineage>
        <taxon>Eukaryota</taxon>
        <taxon>Viridiplantae</taxon>
        <taxon>Streptophyta</taxon>
        <taxon>Embryophyta</taxon>
        <taxon>Tracheophyta</taxon>
        <taxon>Spermatophyta</taxon>
        <taxon>Magnoliopsida</taxon>
        <taxon>eudicotyledons</taxon>
        <taxon>Gunneridae</taxon>
        <taxon>Pentapetalae</taxon>
        <taxon>rosids</taxon>
        <taxon>malvids</taxon>
        <taxon>Myrtales</taxon>
        <taxon>Myrtaceae</taxon>
        <taxon>Myrtoideae</taxon>
        <taxon>Myrteae</taxon>
        <taxon>Australasian group</taxon>
        <taxon>Rhodamnia</taxon>
    </lineage>
</organism>
<accession>A0A8B8MXE8</accession>
<evidence type="ECO:0000256" key="2">
    <source>
        <dbReference type="ARBA" id="ARBA00023127"/>
    </source>
</evidence>
<comment type="similarity">
    <text evidence="4">Belongs to the cyclin family.</text>
</comment>
<dbReference type="InterPro" id="IPR036915">
    <property type="entry name" value="Cyclin-like_sf"/>
</dbReference>
<keyword evidence="2 4" id="KW-0195">Cyclin</keyword>
<feature type="domain" description="Cyclin-like" evidence="5">
    <location>
        <begin position="56"/>
        <end position="142"/>
    </location>
</feature>
<dbReference type="SUPFAM" id="SSF47954">
    <property type="entry name" value="Cyclin-like"/>
    <property type="match status" value="2"/>
</dbReference>
<dbReference type="SMART" id="SM01332">
    <property type="entry name" value="Cyclin_C"/>
    <property type="match status" value="1"/>
</dbReference>
<keyword evidence="3" id="KW-0131">Cell cycle</keyword>
<dbReference type="Pfam" id="PF02984">
    <property type="entry name" value="Cyclin_C"/>
    <property type="match status" value="1"/>
</dbReference>
<dbReference type="CDD" id="cd20544">
    <property type="entry name" value="CYCLIN_AtCycD-like_rpt2"/>
    <property type="match status" value="1"/>
</dbReference>
<protein>
    <submittedName>
        <fullName evidence="8">Cyclin-D6-1</fullName>
    </submittedName>
</protein>